<reference evidence="2" key="1">
    <citation type="submission" date="2017-09" db="EMBL/GenBank/DDBJ databases">
        <title>Depth-based differentiation of microbial function through sediment-hosted aquifers and enrichment of novel symbionts in the deep terrestrial subsurface.</title>
        <authorList>
            <person name="Probst A.J."/>
            <person name="Ladd B."/>
            <person name="Jarett J.K."/>
            <person name="Geller-Mcgrath D.E."/>
            <person name="Sieber C.M.K."/>
            <person name="Emerson J.B."/>
            <person name="Anantharaman K."/>
            <person name="Thomas B.C."/>
            <person name="Malmstrom R."/>
            <person name="Stieglmeier M."/>
            <person name="Klingl A."/>
            <person name="Woyke T."/>
            <person name="Ryan C.M."/>
            <person name="Banfield J.F."/>
        </authorList>
    </citation>
    <scope>NUCLEOTIDE SEQUENCE [LARGE SCALE GENOMIC DNA]</scope>
</reference>
<dbReference type="AlphaFoldDB" id="A0A2M7EKI2"/>
<name>A0A2M7EKI2_9BACT</name>
<organism evidence="1 2">
    <name type="scientific">Candidatus Roizmanbacteria bacterium CG17_big_fil_post_rev_8_21_14_2_50_39_7</name>
    <dbReference type="NCBI Taxonomy" id="1974858"/>
    <lineage>
        <taxon>Bacteria</taxon>
        <taxon>Candidatus Roizmaniibacteriota</taxon>
    </lineage>
</organism>
<evidence type="ECO:0000313" key="2">
    <source>
        <dbReference type="Proteomes" id="UP000228762"/>
    </source>
</evidence>
<dbReference type="EMBL" id="PFEV01000075">
    <property type="protein sequence ID" value="PIV71078.1"/>
    <property type="molecule type" value="Genomic_DNA"/>
</dbReference>
<protein>
    <submittedName>
        <fullName evidence="1">Uncharacterized protein</fullName>
    </submittedName>
</protein>
<proteinExistence type="predicted"/>
<sequence length="101" mass="11857">MAKAFTDIDRKKIYNILAEAYIDLIEKGLIGKFERKVMSKKILENVEKAQTFEEVSTFIRSLLQFYPVFHNAQVQVDYEIGKLHEKDVMGRLQQFIKTTAR</sequence>
<dbReference type="Proteomes" id="UP000228762">
    <property type="component" value="Unassembled WGS sequence"/>
</dbReference>
<gene>
    <name evidence="1" type="ORF">COW57_01580</name>
</gene>
<accession>A0A2M7EKI2</accession>
<evidence type="ECO:0000313" key="1">
    <source>
        <dbReference type="EMBL" id="PIV71078.1"/>
    </source>
</evidence>
<comment type="caution">
    <text evidence="1">The sequence shown here is derived from an EMBL/GenBank/DDBJ whole genome shotgun (WGS) entry which is preliminary data.</text>
</comment>